<feature type="transmembrane region" description="Helical" evidence="1">
    <location>
        <begin position="282"/>
        <end position="304"/>
    </location>
</feature>
<sequence>MPALSLRSPLFYLAIGLGQGLLLWWVQSLGLFQPVQVSLAWALLVMALVAGLGVQLLAGQARLRGALFLLGGLAVLMGGVTGSLLWLTRPLDAPAGGSSLIRLSWGLSAPLIAYIALAFILSWPSRVAGRLRYPDLFQHAWNTVFILLLGVLLVAAFSLLLLLCAGLFDMLGIRAVGELFGSTGFMALAPLLVFAMGVRMGCENQRVIGLLRGILLALCRFLLPLSAAIALLFTLTLPFTGLQPVWQTGHSTAILLCLVFSNLLFINGVFQDGSEAVSYPRVLRYLVTASIPCLLLLALLAGYSSGLRIVQYGFTPQRFYAALLVLVALCYSLALLCALWPRQAVWLGNLRRSNPPLALCLCGLLVLAHSPWFNALEISARSQLQRVLNTQDEVQAETLRYLRERLGYAGVAQFNALRERLQAGQLLDEPARSALLERLHSTEQQGPYAPAPADPQALPAGTLKWLGSAEDEAHRVVGRQHLEEACRYAGCLLWAVDLDGDAANEVLLLPTEHYGSELLFFARDGQGRWQAAGRFKEVYASESLIAAIREGRVQRITPRYQSLQVGETLYVPRPSTD</sequence>
<keyword evidence="1" id="KW-1133">Transmembrane helix</keyword>
<feature type="transmembrane region" description="Helical" evidence="1">
    <location>
        <begin position="9"/>
        <end position="27"/>
    </location>
</feature>
<keyword evidence="1" id="KW-0472">Membrane</keyword>
<name>A0A2I0CN31_9PSED</name>
<organism evidence="2 3">
    <name type="scientific">Pseudomonas fluvialis</name>
    <dbReference type="NCBI Taxonomy" id="1793966"/>
    <lineage>
        <taxon>Bacteria</taxon>
        <taxon>Pseudomonadati</taxon>
        <taxon>Pseudomonadota</taxon>
        <taxon>Gammaproteobacteria</taxon>
        <taxon>Pseudomonadales</taxon>
        <taxon>Pseudomonadaceae</taxon>
        <taxon>Pseudomonas</taxon>
    </lineage>
</organism>
<feature type="transmembrane region" description="Helical" evidence="1">
    <location>
        <begin position="100"/>
        <end position="123"/>
    </location>
</feature>
<comment type="caution">
    <text evidence="2">The sequence shown here is derived from an EMBL/GenBank/DDBJ whole genome shotgun (WGS) entry which is preliminary data.</text>
</comment>
<accession>A0A2I0CN31</accession>
<feature type="transmembrane region" description="Helical" evidence="1">
    <location>
        <begin position="39"/>
        <end position="59"/>
    </location>
</feature>
<protein>
    <submittedName>
        <fullName evidence="2">DUF4153 domain-containing protein</fullName>
    </submittedName>
</protein>
<evidence type="ECO:0000256" key="1">
    <source>
        <dbReference type="SAM" id="Phobius"/>
    </source>
</evidence>
<reference evidence="3" key="1">
    <citation type="submission" date="2017-12" db="EMBL/GenBank/DDBJ databases">
        <authorList>
            <person name="Yu X.-Y."/>
        </authorList>
    </citation>
    <scope>NUCLEOTIDE SEQUENCE [LARGE SCALE GENOMIC DNA]</scope>
    <source>
        <strain evidence="3">ZYSR67-Z</strain>
    </source>
</reference>
<keyword evidence="1" id="KW-0812">Transmembrane</keyword>
<dbReference type="InterPro" id="IPR025291">
    <property type="entry name" value="DUF4153"/>
</dbReference>
<dbReference type="EMBL" id="PIYS01000024">
    <property type="protein sequence ID" value="PKF70541.1"/>
    <property type="molecule type" value="Genomic_DNA"/>
</dbReference>
<feature type="transmembrane region" description="Helical" evidence="1">
    <location>
        <begin position="353"/>
        <end position="373"/>
    </location>
</feature>
<feature type="transmembrane region" description="Helical" evidence="1">
    <location>
        <begin position="66"/>
        <end position="88"/>
    </location>
</feature>
<feature type="transmembrane region" description="Helical" evidence="1">
    <location>
        <begin position="319"/>
        <end position="341"/>
    </location>
</feature>
<feature type="transmembrane region" description="Helical" evidence="1">
    <location>
        <begin position="144"/>
        <end position="168"/>
    </location>
</feature>
<proteinExistence type="predicted"/>
<feature type="transmembrane region" description="Helical" evidence="1">
    <location>
        <begin position="210"/>
        <end position="233"/>
    </location>
</feature>
<dbReference type="Pfam" id="PF13687">
    <property type="entry name" value="DUF4153"/>
    <property type="match status" value="1"/>
</dbReference>
<feature type="transmembrane region" description="Helical" evidence="1">
    <location>
        <begin position="180"/>
        <end position="198"/>
    </location>
</feature>
<evidence type="ECO:0000313" key="3">
    <source>
        <dbReference type="Proteomes" id="UP000242861"/>
    </source>
</evidence>
<dbReference type="RefSeq" id="WP_101193970.1">
    <property type="nucleotide sequence ID" value="NZ_PIYS01000024.1"/>
</dbReference>
<evidence type="ECO:0000313" key="2">
    <source>
        <dbReference type="EMBL" id="PKF70541.1"/>
    </source>
</evidence>
<gene>
    <name evidence="2" type="ORF">CW360_12835</name>
</gene>
<feature type="transmembrane region" description="Helical" evidence="1">
    <location>
        <begin position="253"/>
        <end position="270"/>
    </location>
</feature>
<dbReference type="Proteomes" id="UP000242861">
    <property type="component" value="Unassembled WGS sequence"/>
</dbReference>
<dbReference type="AlphaFoldDB" id="A0A2I0CN31"/>